<accession>A0A0F9IU92</accession>
<dbReference type="EMBL" id="LAZR01018195">
    <property type="protein sequence ID" value="KKL97325.1"/>
    <property type="molecule type" value="Genomic_DNA"/>
</dbReference>
<feature type="non-terminal residue" evidence="1">
    <location>
        <position position="1"/>
    </location>
</feature>
<sequence>ITLSGEVIAGGGQPMETLPDQYGPRVPILQPGRYRFKLPADTAKIYEPIPEAFEAVMGTDEKAKVGCMMMVFDSADPLMIVQSPQGTRDGEAFQTRVTNIKRFRNKEHTVLASDLDYLLRILGEMIIPNVNAAYITALSKYGGKEFSADVEATWTCSDKRDIYAILPGTEQVQQIMGVKGTGKTYRADTDVHRNEEGQYPEEIDVVVQGTDPATQQPVTYTAIVRAFNNLTRFYE</sequence>
<dbReference type="AlphaFoldDB" id="A0A0F9IU92"/>
<proteinExistence type="predicted"/>
<comment type="caution">
    <text evidence="1">The sequence shown here is derived from an EMBL/GenBank/DDBJ whole genome shotgun (WGS) entry which is preliminary data.</text>
</comment>
<evidence type="ECO:0000313" key="1">
    <source>
        <dbReference type="EMBL" id="KKL97325.1"/>
    </source>
</evidence>
<name>A0A0F9IU92_9ZZZZ</name>
<reference evidence="1" key="1">
    <citation type="journal article" date="2015" name="Nature">
        <title>Complex archaea that bridge the gap between prokaryotes and eukaryotes.</title>
        <authorList>
            <person name="Spang A."/>
            <person name="Saw J.H."/>
            <person name="Jorgensen S.L."/>
            <person name="Zaremba-Niedzwiedzka K."/>
            <person name="Martijn J."/>
            <person name="Lind A.E."/>
            <person name="van Eijk R."/>
            <person name="Schleper C."/>
            <person name="Guy L."/>
            <person name="Ettema T.J."/>
        </authorList>
    </citation>
    <scope>NUCLEOTIDE SEQUENCE</scope>
</reference>
<protein>
    <submittedName>
        <fullName evidence="1">Uncharacterized protein</fullName>
    </submittedName>
</protein>
<organism evidence="1">
    <name type="scientific">marine sediment metagenome</name>
    <dbReference type="NCBI Taxonomy" id="412755"/>
    <lineage>
        <taxon>unclassified sequences</taxon>
        <taxon>metagenomes</taxon>
        <taxon>ecological metagenomes</taxon>
    </lineage>
</organism>
<gene>
    <name evidence="1" type="ORF">LCGC14_1835580</name>
</gene>